<feature type="chain" id="PRO_5038480358" evidence="1">
    <location>
        <begin position="26"/>
        <end position="550"/>
    </location>
</feature>
<dbReference type="InterPro" id="IPR009343">
    <property type="entry name" value="DUF1002"/>
</dbReference>
<evidence type="ECO:0000313" key="3">
    <source>
        <dbReference type="EMBL" id="MRI84783.1"/>
    </source>
</evidence>
<evidence type="ECO:0000313" key="4">
    <source>
        <dbReference type="Proteomes" id="UP000430975"/>
    </source>
</evidence>
<protein>
    <submittedName>
        <fullName evidence="3">DUF1002 domain-containing protein</fullName>
    </submittedName>
</protein>
<dbReference type="Proteomes" id="UP000430975">
    <property type="component" value="Unassembled WGS sequence"/>
</dbReference>
<feature type="signal peptide" evidence="1">
    <location>
        <begin position="1"/>
        <end position="25"/>
    </location>
</feature>
<sequence length="550" mass="60973">MIKMTRQKWQNILLATALASSPLLAIEPLGGLIYAQEVQVDDVLTQSKVAFGASLNEEQKQHTLNLLRATDVDNQQIISVDGKMIERFLADGSNEETLVYSSATIEPREAGYGVQVQIVTPNNITLVAPQTYQNAAITAGAKDVLIKIAAVEPVTGEGALTGVYAIYEALGYALDPQDIEVAQKEIVLVKNTQESSELTVEQTNQLQAQIKLAINQVLQANGELTTEDLNDLVLSTIEHYLAEIDKDKAMTEEVIAEYVSFAEAYVHTQSAQSETTNEQLNASFNLTWTLEEAIDFWEASFLSGNADEFYINVEEYDRELWTEFSENQSDSEESATAINTIRLNYDENLTIQFEKTETEVILTLYTEVSHYPYEPSATYSIDRQTFEVLDRNDLSEATEAADNDVVNLWNDDKAKQLASFMATWGEGMGQTYQSFTPEAPGDMYGVSFPNDVLTALSVNETLVNASWSTTGEAAVEGEYVIVAAFNDVEHFFEVNPTAPAGAHFYLFTILDGIPVVLHSQQNQGTPDGRYYFTPSENMELQAGFENIVNQ</sequence>
<dbReference type="Pfam" id="PF06207">
    <property type="entry name" value="DUF1002"/>
    <property type="match status" value="1"/>
</dbReference>
<evidence type="ECO:0000259" key="2">
    <source>
        <dbReference type="Pfam" id="PF15983"/>
    </source>
</evidence>
<organism evidence="3 4">
    <name type="scientific">Fundicoccus ignavus</name>
    <dbReference type="NCBI Taxonomy" id="2664442"/>
    <lineage>
        <taxon>Bacteria</taxon>
        <taxon>Bacillati</taxon>
        <taxon>Bacillota</taxon>
        <taxon>Bacilli</taxon>
        <taxon>Lactobacillales</taxon>
        <taxon>Aerococcaceae</taxon>
        <taxon>Fundicoccus</taxon>
    </lineage>
</organism>
<evidence type="ECO:0000256" key="1">
    <source>
        <dbReference type="SAM" id="SignalP"/>
    </source>
</evidence>
<dbReference type="Pfam" id="PF15983">
    <property type="entry name" value="DUF4767"/>
    <property type="match status" value="1"/>
</dbReference>
<keyword evidence="4" id="KW-1185">Reference proteome</keyword>
<name>A0A6I2GWR5_9LACT</name>
<comment type="caution">
    <text evidence="3">The sequence shown here is derived from an EMBL/GenBank/DDBJ whole genome shotgun (WGS) entry which is preliminary data.</text>
</comment>
<dbReference type="EMBL" id="WJQS01000002">
    <property type="protein sequence ID" value="MRI84783.1"/>
    <property type="molecule type" value="Genomic_DNA"/>
</dbReference>
<dbReference type="AlphaFoldDB" id="A0A6I2GWR5"/>
<accession>A0A6I2GWR5</accession>
<feature type="domain" description="DUF4767" evidence="2">
    <location>
        <begin position="407"/>
        <end position="548"/>
    </location>
</feature>
<reference evidence="3 4" key="1">
    <citation type="submission" date="2019-11" db="EMBL/GenBank/DDBJ databases">
        <title>Characterisation of Fundicoccus ignavus gen. nov. sp. nov., a novel genus of the family Aerococcaceae isolated from bulk tank milk.</title>
        <authorList>
            <person name="Siebert A."/>
            <person name="Huptas C."/>
            <person name="Wenning M."/>
            <person name="Scherer S."/>
            <person name="Doll E.V."/>
        </authorList>
    </citation>
    <scope>NUCLEOTIDE SEQUENCE [LARGE SCALE GENOMIC DNA]</scope>
    <source>
        <strain evidence="3 4">WS4759</strain>
    </source>
</reference>
<keyword evidence="1" id="KW-0732">Signal</keyword>
<dbReference type="InterPro" id="IPR031927">
    <property type="entry name" value="DUF4767"/>
</dbReference>
<gene>
    <name evidence="3" type="ORF">GIY09_02575</name>
</gene>
<proteinExistence type="predicted"/>